<feature type="compositionally biased region" description="Low complexity" evidence="1">
    <location>
        <begin position="128"/>
        <end position="141"/>
    </location>
</feature>
<feature type="region of interest" description="Disordered" evidence="1">
    <location>
        <begin position="123"/>
        <end position="262"/>
    </location>
</feature>
<keyword evidence="4" id="KW-1185">Reference proteome</keyword>
<sequence length="262" mass="26548">MIYSLVFAAVALGPGIGASPLMATPPMVARDLSFGTCTNPRISFSSGAFVPENLVDFPHASVSDPETLFSFICSQLVNKCGLQETDPAVLACLKAAPPAEALGAKGIAADTFNAALGFTTDFATVDKSGPSTGSSAGSPGRSPRDDLARAPPPPKAAPPPVPSPVRPPPVPRKEGSHVHKPAPSPHHHHPASGPHSPALRDMDVDTKGPTPDKDQGSKPQDGGKGAAPPKGQDGGPRPPPSSSLPPPPLAHEPSPVPAPGLL</sequence>
<dbReference type="EMBL" id="MU129184">
    <property type="protein sequence ID" value="KAF9504934.1"/>
    <property type="molecule type" value="Genomic_DNA"/>
</dbReference>
<evidence type="ECO:0000313" key="4">
    <source>
        <dbReference type="Proteomes" id="UP000886523"/>
    </source>
</evidence>
<feature type="compositionally biased region" description="Pro residues" evidence="1">
    <location>
        <begin position="236"/>
        <end position="262"/>
    </location>
</feature>
<evidence type="ECO:0000256" key="1">
    <source>
        <dbReference type="SAM" id="MobiDB-lite"/>
    </source>
</evidence>
<reference evidence="3" key="1">
    <citation type="journal article" date="2020" name="Nat. Commun.">
        <title>Large-scale genome sequencing of mycorrhizal fungi provides insights into the early evolution of symbiotic traits.</title>
        <authorList>
            <person name="Miyauchi S."/>
            <person name="Kiss E."/>
            <person name="Kuo A."/>
            <person name="Drula E."/>
            <person name="Kohler A."/>
            <person name="Sanchez-Garcia M."/>
            <person name="Morin E."/>
            <person name="Andreopoulos B."/>
            <person name="Barry K.W."/>
            <person name="Bonito G."/>
            <person name="Buee M."/>
            <person name="Carver A."/>
            <person name="Chen C."/>
            <person name="Cichocki N."/>
            <person name="Clum A."/>
            <person name="Culley D."/>
            <person name="Crous P.W."/>
            <person name="Fauchery L."/>
            <person name="Girlanda M."/>
            <person name="Hayes R.D."/>
            <person name="Keri Z."/>
            <person name="LaButti K."/>
            <person name="Lipzen A."/>
            <person name="Lombard V."/>
            <person name="Magnuson J."/>
            <person name="Maillard F."/>
            <person name="Murat C."/>
            <person name="Nolan M."/>
            <person name="Ohm R.A."/>
            <person name="Pangilinan J."/>
            <person name="Pereira M.F."/>
            <person name="Perotto S."/>
            <person name="Peter M."/>
            <person name="Pfister S."/>
            <person name="Riley R."/>
            <person name="Sitrit Y."/>
            <person name="Stielow J.B."/>
            <person name="Szollosi G."/>
            <person name="Zifcakova L."/>
            <person name="Stursova M."/>
            <person name="Spatafora J.W."/>
            <person name="Tedersoo L."/>
            <person name="Vaario L.M."/>
            <person name="Yamada A."/>
            <person name="Yan M."/>
            <person name="Wang P."/>
            <person name="Xu J."/>
            <person name="Bruns T."/>
            <person name="Baldrian P."/>
            <person name="Vilgalys R."/>
            <person name="Dunand C."/>
            <person name="Henrissat B."/>
            <person name="Grigoriev I.V."/>
            <person name="Hibbett D."/>
            <person name="Nagy L.G."/>
            <person name="Martin F.M."/>
        </authorList>
    </citation>
    <scope>NUCLEOTIDE SEQUENCE</scope>
    <source>
        <strain evidence="3">UP504</strain>
    </source>
</reference>
<dbReference type="OrthoDB" id="2153847at2759"/>
<proteinExistence type="predicted"/>
<name>A0A9P6AFS3_9AGAM</name>
<feature type="signal peptide" evidence="2">
    <location>
        <begin position="1"/>
        <end position="17"/>
    </location>
</feature>
<evidence type="ECO:0000256" key="2">
    <source>
        <dbReference type="SAM" id="SignalP"/>
    </source>
</evidence>
<evidence type="ECO:0000313" key="3">
    <source>
        <dbReference type="EMBL" id="KAF9504934.1"/>
    </source>
</evidence>
<dbReference type="Proteomes" id="UP000886523">
    <property type="component" value="Unassembled WGS sequence"/>
</dbReference>
<keyword evidence="2" id="KW-0732">Signal</keyword>
<comment type="caution">
    <text evidence="3">The sequence shown here is derived from an EMBL/GenBank/DDBJ whole genome shotgun (WGS) entry which is preliminary data.</text>
</comment>
<feature type="compositionally biased region" description="Pro residues" evidence="1">
    <location>
        <begin position="150"/>
        <end position="170"/>
    </location>
</feature>
<gene>
    <name evidence="3" type="ORF">BS47DRAFT_598863</name>
</gene>
<protein>
    <submittedName>
        <fullName evidence="3">Uncharacterized protein</fullName>
    </submittedName>
</protein>
<feature type="chain" id="PRO_5040439650" evidence="2">
    <location>
        <begin position="18"/>
        <end position="262"/>
    </location>
</feature>
<feature type="compositionally biased region" description="Basic and acidic residues" evidence="1">
    <location>
        <begin position="198"/>
        <end position="216"/>
    </location>
</feature>
<dbReference type="AlphaFoldDB" id="A0A9P6AFS3"/>
<accession>A0A9P6AFS3</accession>
<organism evidence="3 4">
    <name type="scientific">Hydnum rufescens UP504</name>
    <dbReference type="NCBI Taxonomy" id="1448309"/>
    <lineage>
        <taxon>Eukaryota</taxon>
        <taxon>Fungi</taxon>
        <taxon>Dikarya</taxon>
        <taxon>Basidiomycota</taxon>
        <taxon>Agaricomycotina</taxon>
        <taxon>Agaricomycetes</taxon>
        <taxon>Cantharellales</taxon>
        <taxon>Hydnaceae</taxon>
        <taxon>Hydnum</taxon>
    </lineage>
</organism>